<dbReference type="Proteomes" id="UP000265020">
    <property type="component" value="Unassembled WGS sequence"/>
</dbReference>
<protein>
    <recommendedName>
        <fullName evidence="6">WD40 repeat domain 95</fullName>
    </recommendedName>
</protein>
<dbReference type="Ensembl" id="ENSCVAT00000017083.1">
    <property type="protein sequence ID" value="ENSCVAP00000010401.1"/>
    <property type="gene ID" value="ENSCVAG00000012531.1"/>
</dbReference>
<keyword evidence="5" id="KW-1185">Reference proteome</keyword>
<proteinExistence type="predicted"/>
<organism evidence="4 5">
    <name type="scientific">Cyprinodon variegatus</name>
    <name type="common">Sheepshead minnow</name>
    <dbReference type="NCBI Taxonomy" id="28743"/>
    <lineage>
        <taxon>Eukaryota</taxon>
        <taxon>Metazoa</taxon>
        <taxon>Chordata</taxon>
        <taxon>Craniata</taxon>
        <taxon>Vertebrata</taxon>
        <taxon>Euteleostomi</taxon>
        <taxon>Actinopterygii</taxon>
        <taxon>Neopterygii</taxon>
        <taxon>Teleostei</taxon>
        <taxon>Neoteleostei</taxon>
        <taxon>Acanthomorphata</taxon>
        <taxon>Ovalentaria</taxon>
        <taxon>Atherinomorphae</taxon>
        <taxon>Cyprinodontiformes</taxon>
        <taxon>Cyprinodontidae</taxon>
        <taxon>Cyprinodon</taxon>
    </lineage>
</organism>
<reference evidence="4" key="1">
    <citation type="submission" date="2025-08" db="UniProtKB">
        <authorList>
            <consortium name="Ensembl"/>
        </authorList>
    </citation>
    <scope>IDENTIFICATION</scope>
</reference>
<dbReference type="InterPro" id="IPR015943">
    <property type="entry name" value="WD40/YVTN_repeat-like_dom_sf"/>
</dbReference>
<evidence type="ECO:0000256" key="1">
    <source>
        <dbReference type="ARBA" id="ARBA00022574"/>
    </source>
</evidence>
<keyword evidence="1 3" id="KW-0853">WD repeat</keyword>
<feature type="repeat" description="WD" evidence="3">
    <location>
        <begin position="36"/>
        <end position="66"/>
    </location>
</feature>
<dbReference type="PANTHER" id="PTHR44324">
    <property type="entry name" value="WD40 REPEAT DOMAIN 95"/>
    <property type="match status" value="1"/>
</dbReference>
<evidence type="ECO:0008006" key="6">
    <source>
        <dbReference type="Google" id="ProtNLM"/>
    </source>
</evidence>
<feature type="repeat" description="WD" evidence="3">
    <location>
        <begin position="231"/>
        <end position="271"/>
    </location>
</feature>
<feature type="repeat" description="WD" evidence="3">
    <location>
        <begin position="1"/>
        <end position="27"/>
    </location>
</feature>
<accession>A0A3Q2CWZ6</accession>
<reference evidence="4" key="2">
    <citation type="submission" date="2025-09" db="UniProtKB">
        <authorList>
            <consortium name="Ensembl"/>
        </authorList>
    </citation>
    <scope>IDENTIFICATION</scope>
</reference>
<dbReference type="Gene3D" id="2.130.10.10">
    <property type="entry name" value="YVTN repeat-like/Quinoprotein amine dehydrogenase"/>
    <property type="match status" value="2"/>
</dbReference>
<dbReference type="PANTHER" id="PTHR44324:SF4">
    <property type="entry name" value="WD40 REPEAT DOMAIN 95"/>
    <property type="match status" value="1"/>
</dbReference>
<dbReference type="InterPro" id="IPR036322">
    <property type="entry name" value="WD40_repeat_dom_sf"/>
</dbReference>
<dbReference type="STRING" id="28743.ENSCVAP00000010401"/>
<name>A0A3Q2CWZ6_CYPVA</name>
<evidence type="ECO:0000313" key="5">
    <source>
        <dbReference type="Proteomes" id="UP000265020"/>
    </source>
</evidence>
<feature type="repeat" description="WD" evidence="3">
    <location>
        <begin position="140"/>
        <end position="174"/>
    </location>
</feature>
<dbReference type="Pfam" id="PF00400">
    <property type="entry name" value="WD40"/>
    <property type="match status" value="4"/>
</dbReference>
<dbReference type="SMART" id="SM00320">
    <property type="entry name" value="WD40"/>
    <property type="match status" value="5"/>
</dbReference>
<dbReference type="InterPro" id="IPR001680">
    <property type="entry name" value="WD40_rpt"/>
</dbReference>
<keyword evidence="2" id="KW-0677">Repeat</keyword>
<dbReference type="PROSITE" id="PS00678">
    <property type="entry name" value="WD_REPEATS_1"/>
    <property type="match status" value="3"/>
</dbReference>
<dbReference type="OMA" id="HYSGKPT"/>
<evidence type="ECO:0000256" key="3">
    <source>
        <dbReference type="PROSITE-ProRule" id="PRU00221"/>
    </source>
</evidence>
<dbReference type="PROSITE" id="PS50294">
    <property type="entry name" value="WD_REPEATS_REGION"/>
    <property type="match status" value="1"/>
</dbReference>
<evidence type="ECO:0000313" key="4">
    <source>
        <dbReference type="Ensembl" id="ENSCVAP00000010401.1"/>
    </source>
</evidence>
<dbReference type="GeneTree" id="ENSGT00940000162967"/>
<dbReference type="InterPro" id="IPR051242">
    <property type="entry name" value="WD-EF-hand_domain"/>
</dbReference>
<sequence length="424" mass="47210">SILSYSKKDGLLVTGGMDRLIRLWNTRFSEKPDGILKGHSAPIFSLCISSEDSQIFSVSTDNTVKVIHCCLFTADPTASGIHGDVTACSFSPAMRALYVAADCIAVLPLMSRLFVVVKVWDLESGRQVFEFTATPDLTDITCMTLDFKGRRLVTGGSNGCLKLWNFNSGQCLKTLKKGKCHEVCDCSFLRVNENFYVVAVGRNQRIDIYLDVPEELHGIQRPEPSWKDDLKNGHKEDILCVVQCPPSFLVTGSKNGEIIVWNTASGSIQCRFLGPPGAKDLNTEGDIRISCLQFHYIFFFCTWFSLQIVTSDRMVLTSSTDQTVRLWSSQGEFIGTFGQPEMWSVQIPSSWIHPGVPDEVLIDPLTMPNHDILKRESHLSEAINSDVTETDKGELKVSCNISKMITRALPLSDSFYCHAEPMIL</sequence>
<evidence type="ECO:0000256" key="2">
    <source>
        <dbReference type="ARBA" id="ARBA00022737"/>
    </source>
</evidence>
<dbReference type="AlphaFoldDB" id="A0A3Q2CWZ6"/>
<dbReference type="InterPro" id="IPR019775">
    <property type="entry name" value="WD40_repeat_CS"/>
</dbReference>
<dbReference type="SUPFAM" id="SSF50978">
    <property type="entry name" value="WD40 repeat-like"/>
    <property type="match status" value="1"/>
</dbReference>
<dbReference type="PROSITE" id="PS50082">
    <property type="entry name" value="WD_REPEATS_2"/>
    <property type="match status" value="4"/>
</dbReference>